<evidence type="ECO:0000313" key="4">
    <source>
        <dbReference type="EMBL" id="WAS97392.1"/>
    </source>
</evidence>
<dbReference type="NCBIfam" id="TIGR02996">
    <property type="entry name" value="rpt_mate_G_obs"/>
    <property type="match status" value="1"/>
</dbReference>
<dbReference type="SUPFAM" id="SSF52047">
    <property type="entry name" value="RNI-like"/>
    <property type="match status" value="1"/>
</dbReference>
<dbReference type="SMART" id="SM00367">
    <property type="entry name" value="LRR_CC"/>
    <property type="match status" value="6"/>
</dbReference>
<dbReference type="PANTHER" id="PTHR24113">
    <property type="entry name" value="RAN GTPASE-ACTIVATING PROTEIN 1"/>
    <property type="match status" value="1"/>
</dbReference>
<keyword evidence="2" id="KW-0433">Leucine-rich repeat</keyword>
<dbReference type="InterPro" id="IPR014338">
    <property type="entry name" value="CHP02996_rpt-companion-dom"/>
</dbReference>
<evidence type="ECO:0000256" key="3">
    <source>
        <dbReference type="ARBA" id="ARBA00022737"/>
    </source>
</evidence>
<keyword evidence="5" id="KW-1185">Reference proteome</keyword>
<dbReference type="SMART" id="SM00365">
    <property type="entry name" value="LRR_SD22"/>
    <property type="match status" value="5"/>
</dbReference>
<dbReference type="InterPro" id="IPR001611">
    <property type="entry name" value="Leu-rich_rpt"/>
</dbReference>
<dbReference type="InterPro" id="IPR027038">
    <property type="entry name" value="RanGap"/>
</dbReference>
<dbReference type="InterPro" id="IPR006553">
    <property type="entry name" value="Leu-rich_rpt_Cys-con_subtyp"/>
</dbReference>
<organism evidence="4 5">
    <name type="scientific">Nannocystis punicea</name>
    <dbReference type="NCBI Taxonomy" id="2995304"/>
    <lineage>
        <taxon>Bacteria</taxon>
        <taxon>Pseudomonadati</taxon>
        <taxon>Myxococcota</taxon>
        <taxon>Polyangia</taxon>
        <taxon>Nannocystales</taxon>
        <taxon>Nannocystaceae</taxon>
        <taxon>Nannocystis</taxon>
    </lineage>
</organism>
<gene>
    <name evidence="4" type="ORF">O0S08_14690</name>
</gene>
<accession>A0ABY7HDN8</accession>
<dbReference type="Pfam" id="PF13516">
    <property type="entry name" value="LRR_6"/>
    <property type="match status" value="11"/>
</dbReference>
<dbReference type="RefSeq" id="WP_269039759.1">
    <property type="nucleotide sequence ID" value="NZ_CP114040.1"/>
</dbReference>
<dbReference type="SMART" id="SM00369">
    <property type="entry name" value="LRR_TYP"/>
    <property type="match status" value="7"/>
</dbReference>
<sequence length="635" mass="68258">MQLSEDQLAAIRARPEDEAPRLALAQRLRERGDPRGEFIELQCAAARSGDDHDARDELTARADALFAAHEDEWHHELGLRPGEATWARGFVDTVSLVPGRVAAVGERLARGAPVRGLHLRGAADDDVLESVLREPLLSVITALDLVAEGNDIGPDGAIALAEATHLTQLRELRLRDNRIEEEGGIALAGATHFAGLTKLDLRSCQVGTAGVKALAAATQLANLRELWLGCTFYDFEREPCRDEGVFALAAASHLNQLVTLDLQWNEVRLAGARALAAAPQFAGLRELWLGASHLGAEGAKAVATGLPNLTLLDLYDNDIGPKGVRSIARRLKHLRTLDLSHNGIGIEGVQAIAGAESLAGLRELWLPYNELDDEGAAALAKADRLTRLELLDLRDNGIGPSGIEELLAKKWLSRLETLLLDDNPLGDEAAQALAKATHLTRLRALRMTHTGFGPEGAAALASATHLAGLRELFVHRNPIFGDGVVALLSGSWPRLRMLVLAWTGIGDEGVRALAGAPVLSRLTGLDLSHSKVGDEGLRALAAGRLDALTELWFDGNPISAAGVAALAAAPHLRRLLRLHLRNNREQWPEGFRPLIGAPWLGSLHQLDIGARFALDERYEPLVSESRAVAPDLVVT</sequence>
<evidence type="ECO:0000313" key="5">
    <source>
        <dbReference type="Proteomes" id="UP001164459"/>
    </source>
</evidence>
<evidence type="ECO:0000256" key="1">
    <source>
        <dbReference type="ARBA" id="ARBA00022468"/>
    </source>
</evidence>
<keyword evidence="1" id="KW-0343">GTPase activation</keyword>
<keyword evidence="3" id="KW-0677">Repeat</keyword>
<dbReference type="Proteomes" id="UP001164459">
    <property type="component" value="Chromosome"/>
</dbReference>
<dbReference type="InterPro" id="IPR003591">
    <property type="entry name" value="Leu-rich_rpt_typical-subtyp"/>
</dbReference>
<reference evidence="4" key="1">
    <citation type="submission" date="2022-11" db="EMBL/GenBank/DDBJ databases">
        <title>Minimal conservation of predation-associated metabolite biosynthetic gene clusters underscores biosynthetic potential of Myxococcota including descriptions for ten novel species: Archangium lansinium sp. nov., Myxococcus landrumus sp. nov., Nannocystis bai.</title>
        <authorList>
            <person name="Ahearne A."/>
            <person name="Stevens C."/>
            <person name="Dowd S."/>
        </authorList>
    </citation>
    <scope>NUCLEOTIDE SEQUENCE</scope>
    <source>
        <strain evidence="4">Fl3</strain>
    </source>
</reference>
<dbReference type="PANTHER" id="PTHR24113:SF12">
    <property type="entry name" value="RAN GTPASE-ACTIVATING PROTEIN 1"/>
    <property type="match status" value="1"/>
</dbReference>
<proteinExistence type="predicted"/>
<dbReference type="InterPro" id="IPR032675">
    <property type="entry name" value="LRR_dom_sf"/>
</dbReference>
<dbReference type="SMART" id="SM00368">
    <property type="entry name" value="LRR_RI"/>
    <property type="match status" value="13"/>
</dbReference>
<name>A0ABY7HDN8_9BACT</name>
<protein>
    <submittedName>
        <fullName evidence="4">TIGR02996 domain-containing protein</fullName>
    </submittedName>
</protein>
<dbReference type="EMBL" id="CP114040">
    <property type="protein sequence ID" value="WAS97392.1"/>
    <property type="molecule type" value="Genomic_DNA"/>
</dbReference>
<dbReference type="Gene3D" id="3.80.10.10">
    <property type="entry name" value="Ribonuclease Inhibitor"/>
    <property type="match status" value="5"/>
</dbReference>
<evidence type="ECO:0000256" key="2">
    <source>
        <dbReference type="ARBA" id="ARBA00022614"/>
    </source>
</evidence>